<feature type="region of interest" description="Disordered" evidence="1">
    <location>
        <begin position="151"/>
        <end position="256"/>
    </location>
</feature>
<evidence type="ECO:0000256" key="2">
    <source>
        <dbReference type="SAM" id="Phobius"/>
    </source>
</evidence>
<feature type="compositionally biased region" description="Basic residues" evidence="1">
    <location>
        <begin position="243"/>
        <end position="256"/>
    </location>
</feature>
<keyword evidence="2" id="KW-1133">Transmembrane helix</keyword>
<feature type="compositionally biased region" description="Polar residues" evidence="1">
    <location>
        <begin position="186"/>
        <end position="196"/>
    </location>
</feature>
<comment type="caution">
    <text evidence="3">The sequence shown here is derived from an EMBL/GenBank/DDBJ whole genome shotgun (WGS) entry which is preliminary data.</text>
</comment>
<keyword evidence="2" id="KW-0472">Membrane</keyword>
<evidence type="ECO:0000313" key="3">
    <source>
        <dbReference type="EMBL" id="MQL82586.1"/>
    </source>
</evidence>
<evidence type="ECO:0000313" key="4">
    <source>
        <dbReference type="Proteomes" id="UP000652761"/>
    </source>
</evidence>
<gene>
    <name evidence="3" type="ORF">Taro_015062</name>
</gene>
<reference evidence="3" key="1">
    <citation type="submission" date="2017-07" db="EMBL/GenBank/DDBJ databases">
        <title>Taro Niue Genome Assembly and Annotation.</title>
        <authorList>
            <person name="Atibalentja N."/>
            <person name="Keating K."/>
            <person name="Fields C.J."/>
        </authorList>
    </citation>
    <scope>NUCLEOTIDE SEQUENCE</scope>
    <source>
        <strain evidence="3">Niue_2</strain>
        <tissue evidence="3">Leaf</tissue>
    </source>
</reference>
<evidence type="ECO:0000256" key="1">
    <source>
        <dbReference type="SAM" id="MobiDB-lite"/>
    </source>
</evidence>
<proteinExistence type="predicted"/>
<feature type="transmembrane region" description="Helical" evidence="2">
    <location>
        <begin position="77"/>
        <end position="100"/>
    </location>
</feature>
<name>A0A843UKE9_COLES</name>
<keyword evidence="4" id="KW-1185">Reference proteome</keyword>
<dbReference type="AlphaFoldDB" id="A0A843UKE9"/>
<accession>A0A843UKE9</accession>
<sequence>MKGREVPSGVAIFVFNLRPFSQTALQSLPRALLWFSAFKNPPLWLGRSLLFIVGGEDGHNRKVYASPRSFAHLFRGFCAIFGSCICILAPTFSSSFYFSLSFYCSAPSQSGLRETGQGGGGSRHLPPPPSFLPAARQGWCGGKAAKEAAVSNSSGSGLKQGSGDAASSRGGTGGSRRGFALPPFLASSSPCPQRASQVEGGDLGRSRGCRQWSPQAGATPAATREASGGFPRWLGTESDNKIRHNTRTPQKRVKRT</sequence>
<dbReference type="EMBL" id="NMUH01000642">
    <property type="protein sequence ID" value="MQL82586.1"/>
    <property type="molecule type" value="Genomic_DNA"/>
</dbReference>
<keyword evidence="2" id="KW-0812">Transmembrane</keyword>
<protein>
    <submittedName>
        <fullName evidence="3">Uncharacterized protein</fullName>
    </submittedName>
</protein>
<dbReference type="Proteomes" id="UP000652761">
    <property type="component" value="Unassembled WGS sequence"/>
</dbReference>
<organism evidence="3 4">
    <name type="scientific">Colocasia esculenta</name>
    <name type="common">Wild taro</name>
    <name type="synonym">Arum esculentum</name>
    <dbReference type="NCBI Taxonomy" id="4460"/>
    <lineage>
        <taxon>Eukaryota</taxon>
        <taxon>Viridiplantae</taxon>
        <taxon>Streptophyta</taxon>
        <taxon>Embryophyta</taxon>
        <taxon>Tracheophyta</taxon>
        <taxon>Spermatophyta</taxon>
        <taxon>Magnoliopsida</taxon>
        <taxon>Liliopsida</taxon>
        <taxon>Araceae</taxon>
        <taxon>Aroideae</taxon>
        <taxon>Colocasieae</taxon>
        <taxon>Colocasia</taxon>
    </lineage>
</organism>